<dbReference type="Proteomes" id="UP001589818">
    <property type="component" value="Unassembled WGS sequence"/>
</dbReference>
<dbReference type="SUPFAM" id="SSF47413">
    <property type="entry name" value="lambda repressor-like DNA-binding domains"/>
    <property type="match status" value="1"/>
</dbReference>
<dbReference type="Pfam" id="PF13413">
    <property type="entry name" value="HTH_25"/>
    <property type="match status" value="1"/>
</dbReference>
<dbReference type="EMBL" id="JBHLVF010000041">
    <property type="protein sequence ID" value="MFC0394977.1"/>
    <property type="molecule type" value="Genomic_DNA"/>
</dbReference>
<dbReference type="InterPro" id="IPR050400">
    <property type="entry name" value="Bact_Cytoskel_RodZ"/>
</dbReference>
<evidence type="ECO:0000256" key="1">
    <source>
        <dbReference type="SAM" id="MobiDB-lite"/>
    </source>
</evidence>
<protein>
    <submittedName>
        <fullName evidence="3">Helix-turn-helix domain-containing protein</fullName>
    </submittedName>
</protein>
<keyword evidence="2" id="KW-0812">Transmembrane</keyword>
<dbReference type="CDD" id="cd00093">
    <property type="entry name" value="HTH_XRE"/>
    <property type="match status" value="1"/>
</dbReference>
<feature type="transmembrane region" description="Helical" evidence="2">
    <location>
        <begin position="105"/>
        <end position="126"/>
    </location>
</feature>
<reference evidence="3 4" key="1">
    <citation type="submission" date="2024-09" db="EMBL/GenBank/DDBJ databases">
        <authorList>
            <person name="Sun Q."/>
            <person name="Mori K."/>
        </authorList>
    </citation>
    <scope>NUCLEOTIDE SEQUENCE [LARGE SCALE GENOMIC DNA]</scope>
    <source>
        <strain evidence="3 4">CCM 4839</strain>
    </source>
</reference>
<feature type="region of interest" description="Disordered" evidence="1">
    <location>
        <begin position="136"/>
        <end position="187"/>
    </location>
</feature>
<dbReference type="PANTHER" id="PTHR34475">
    <property type="match status" value="1"/>
</dbReference>
<comment type="caution">
    <text evidence="3">The sequence shown here is derived from an EMBL/GenBank/DDBJ whole genome shotgun (WGS) entry which is preliminary data.</text>
</comment>
<organism evidence="3 4">
    <name type="scientific">Paenibacillus mendelii</name>
    <dbReference type="NCBI Taxonomy" id="206163"/>
    <lineage>
        <taxon>Bacteria</taxon>
        <taxon>Bacillati</taxon>
        <taxon>Bacillota</taxon>
        <taxon>Bacilli</taxon>
        <taxon>Bacillales</taxon>
        <taxon>Paenibacillaceae</taxon>
        <taxon>Paenibacillus</taxon>
    </lineage>
</organism>
<dbReference type="PANTHER" id="PTHR34475:SF1">
    <property type="entry name" value="CYTOSKELETON PROTEIN RODZ"/>
    <property type="match status" value="1"/>
</dbReference>
<gene>
    <name evidence="3" type="ORF">ACFFJ8_26890</name>
</gene>
<feature type="compositionally biased region" description="Low complexity" evidence="1">
    <location>
        <begin position="292"/>
        <end position="314"/>
    </location>
</feature>
<feature type="region of interest" description="Disordered" evidence="1">
    <location>
        <begin position="276"/>
        <end position="314"/>
    </location>
</feature>
<sequence length="314" mass="34541">MSDLGALLRKAREQRGLSLEDIQDLTKIRKRYLEAIEEGNYAVLPGSFYVRAFVKNYAENVGLDAEEVLRLYQKEIPAPAPEPVVETVQRPRRAQTQSSDRWSRWGFRSLMWLFFILIVVIVYVFYINNPVNKKVDTADDSTKITDQTKPPEENKGNTPDTNEPDNTPDAGTDTPDPEPPVTPPSTTVTFIRSTGKTNYYEVSPAAGTHKLELKVVGGSGWVGVSENKVGGKYLLTKTLKDGESETIDVTVPVYINIAHANLTDVTIDGVLIDDGNKKGSRKMQLDPAEAVGTGTETGTDTDTSSNSETNTTTP</sequence>
<name>A0ABV6JGF9_9BACL</name>
<accession>A0ABV6JGF9</accession>
<evidence type="ECO:0000313" key="4">
    <source>
        <dbReference type="Proteomes" id="UP001589818"/>
    </source>
</evidence>
<keyword evidence="4" id="KW-1185">Reference proteome</keyword>
<dbReference type="RefSeq" id="WP_204816124.1">
    <property type="nucleotide sequence ID" value="NZ_JANHOF010000001.1"/>
</dbReference>
<keyword evidence="2" id="KW-0472">Membrane</keyword>
<evidence type="ECO:0000313" key="3">
    <source>
        <dbReference type="EMBL" id="MFC0394977.1"/>
    </source>
</evidence>
<proteinExistence type="predicted"/>
<dbReference type="InterPro" id="IPR001387">
    <property type="entry name" value="Cro/C1-type_HTH"/>
</dbReference>
<dbReference type="InterPro" id="IPR010982">
    <property type="entry name" value="Lambda_DNA-bd_dom_sf"/>
</dbReference>
<feature type="compositionally biased region" description="Polar residues" evidence="1">
    <location>
        <begin position="156"/>
        <end position="165"/>
    </location>
</feature>
<dbReference type="Gene3D" id="1.10.260.40">
    <property type="entry name" value="lambda repressor-like DNA-binding domains"/>
    <property type="match status" value="1"/>
</dbReference>
<keyword evidence="2" id="KW-1133">Transmembrane helix</keyword>
<evidence type="ECO:0000256" key="2">
    <source>
        <dbReference type="SAM" id="Phobius"/>
    </source>
</evidence>